<feature type="region of interest" description="Disordered" evidence="7">
    <location>
        <begin position="1"/>
        <end position="25"/>
    </location>
</feature>
<name>A0A3D9ZGP8_9ACTN</name>
<proteinExistence type="predicted"/>
<dbReference type="InterPro" id="IPR045121">
    <property type="entry name" value="CoAse"/>
</dbReference>
<evidence type="ECO:0000256" key="2">
    <source>
        <dbReference type="ARBA" id="ARBA00001946"/>
    </source>
</evidence>
<dbReference type="InterPro" id="IPR000086">
    <property type="entry name" value="NUDIX_hydrolase_dom"/>
</dbReference>
<sequence>MAEGQPETDGIWENGAAPSDGSRLFPGVNAALPDGVGARRRTPGGGDLALPDWFSPLLSRLHGSRAEDFTRVPTPERGGRDSAVLVLLGEESDGGPDILVLQRAATLRNHAGQPAFPGGVADPGDADPAATALREADEEVGLDPRSVTLLAELPRLWIPASDFMVTPVLAWWHRPHPVAPRDPAEVAHVARLPVSELVDPANRLRLRHPSGWIGPAFELHGMLVWGFTAGVLSTLLDMAGWSRPWPQDRIGELQASTPPPAASADADEVP</sequence>
<keyword evidence="4" id="KW-0378">Hydrolase</keyword>
<dbReference type="PANTHER" id="PTHR12992:SF11">
    <property type="entry name" value="MITOCHONDRIAL COENZYME A DIPHOSPHATASE NUDT8"/>
    <property type="match status" value="1"/>
</dbReference>
<dbReference type="GO" id="GO:0046872">
    <property type="term" value="F:metal ion binding"/>
    <property type="evidence" value="ECO:0007669"/>
    <property type="project" value="UniProtKB-KW"/>
</dbReference>
<keyword evidence="3" id="KW-0479">Metal-binding</keyword>
<organism evidence="9 10">
    <name type="scientific">Asanoa ferruginea</name>
    <dbReference type="NCBI Taxonomy" id="53367"/>
    <lineage>
        <taxon>Bacteria</taxon>
        <taxon>Bacillati</taxon>
        <taxon>Actinomycetota</taxon>
        <taxon>Actinomycetes</taxon>
        <taxon>Micromonosporales</taxon>
        <taxon>Micromonosporaceae</taxon>
        <taxon>Asanoa</taxon>
    </lineage>
</organism>
<dbReference type="Pfam" id="PF00293">
    <property type="entry name" value="NUDIX"/>
    <property type="match status" value="1"/>
</dbReference>
<dbReference type="AlphaFoldDB" id="A0A3D9ZGP8"/>
<dbReference type="Gene3D" id="3.90.79.10">
    <property type="entry name" value="Nucleoside Triphosphate Pyrophosphohydrolase"/>
    <property type="match status" value="1"/>
</dbReference>
<protein>
    <submittedName>
        <fullName evidence="9">8-oxo-dGTP pyrophosphatase MutT (NUDIX family)</fullName>
    </submittedName>
</protein>
<accession>A0A3D9ZGP8</accession>
<comment type="cofactor">
    <cofactor evidence="2">
        <name>Mg(2+)</name>
        <dbReference type="ChEBI" id="CHEBI:18420"/>
    </cofactor>
</comment>
<evidence type="ECO:0000313" key="10">
    <source>
        <dbReference type="Proteomes" id="UP000256913"/>
    </source>
</evidence>
<comment type="caution">
    <text evidence="9">The sequence shown here is derived from an EMBL/GenBank/DDBJ whole genome shotgun (WGS) entry which is preliminary data.</text>
</comment>
<keyword evidence="5" id="KW-0460">Magnesium</keyword>
<keyword evidence="10" id="KW-1185">Reference proteome</keyword>
<evidence type="ECO:0000313" key="9">
    <source>
        <dbReference type="EMBL" id="REF96576.1"/>
    </source>
</evidence>
<dbReference type="CDD" id="cd03426">
    <property type="entry name" value="NUDIX_CoAse_Nudt7"/>
    <property type="match status" value="1"/>
</dbReference>
<evidence type="ECO:0000259" key="8">
    <source>
        <dbReference type="PROSITE" id="PS51462"/>
    </source>
</evidence>
<dbReference type="SUPFAM" id="SSF55811">
    <property type="entry name" value="Nudix"/>
    <property type="match status" value="1"/>
</dbReference>
<feature type="domain" description="Nudix hydrolase" evidence="8">
    <location>
        <begin position="79"/>
        <end position="219"/>
    </location>
</feature>
<evidence type="ECO:0000256" key="6">
    <source>
        <dbReference type="ARBA" id="ARBA00023211"/>
    </source>
</evidence>
<dbReference type="Proteomes" id="UP000256913">
    <property type="component" value="Unassembled WGS sequence"/>
</dbReference>
<dbReference type="PROSITE" id="PS51462">
    <property type="entry name" value="NUDIX"/>
    <property type="match status" value="1"/>
</dbReference>
<dbReference type="GO" id="GO:0010945">
    <property type="term" value="F:coenzyme A diphosphatase activity"/>
    <property type="evidence" value="ECO:0007669"/>
    <property type="project" value="InterPro"/>
</dbReference>
<feature type="region of interest" description="Disordered" evidence="7">
    <location>
        <begin position="249"/>
        <end position="270"/>
    </location>
</feature>
<dbReference type="InterPro" id="IPR015797">
    <property type="entry name" value="NUDIX_hydrolase-like_dom_sf"/>
</dbReference>
<comment type="cofactor">
    <cofactor evidence="1">
        <name>Mn(2+)</name>
        <dbReference type="ChEBI" id="CHEBI:29035"/>
    </cofactor>
</comment>
<evidence type="ECO:0000256" key="3">
    <source>
        <dbReference type="ARBA" id="ARBA00022723"/>
    </source>
</evidence>
<gene>
    <name evidence="9" type="ORF">DFJ67_2562</name>
</gene>
<evidence type="ECO:0000256" key="4">
    <source>
        <dbReference type="ARBA" id="ARBA00022801"/>
    </source>
</evidence>
<keyword evidence="6" id="KW-0464">Manganese</keyword>
<evidence type="ECO:0000256" key="1">
    <source>
        <dbReference type="ARBA" id="ARBA00001936"/>
    </source>
</evidence>
<evidence type="ECO:0000256" key="5">
    <source>
        <dbReference type="ARBA" id="ARBA00022842"/>
    </source>
</evidence>
<evidence type="ECO:0000256" key="7">
    <source>
        <dbReference type="SAM" id="MobiDB-lite"/>
    </source>
</evidence>
<reference evidence="9 10" key="1">
    <citation type="submission" date="2018-08" db="EMBL/GenBank/DDBJ databases">
        <title>Sequencing the genomes of 1000 actinobacteria strains.</title>
        <authorList>
            <person name="Klenk H.-P."/>
        </authorList>
    </citation>
    <scope>NUCLEOTIDE SEQUENCE [LARGE SCALE GENOMIC DNA]</scope>
    <source>
        <strain evidence="9 10">DSM 44099</strain>
    </source>
</reference>
<dbReference type="EMBL" id="QUMQ01000001">
    <property type="protein sequence ID" value="REF96576.1"/>
    <property type="molecule type" value="Genomic_DNA"/>
</dbReference>
<dbReference type="PANTHER" id="PTHR12992">
    <property type="entry name" value="NUDIX HYDROLASE"/>
    <property type="match status" value="1"/>
</dbReference>